<keyword evidence="2" id="KW-1185">Reference proteome</keyword>
<sequence>MPLSLKQDIFSYFNKLLQTSTTFIQQTGRFILVSTGRFSWISAASSIVVSMIYTYFTVQHMHPLSKSSHSSTNFPSLSAEAIALSIPLAMKNSK</sequence>
<gene>
    <name evidence="1" type="ORF">AX774_g1701</name>
</gene>
<dbReference type="EMBL" id="LSSK01000151">
    <property type="protein sequence ID" value="OMH84769.1"/>
    <property type="molecule type" value="Genomic_DNA"/>
</dbReference>
<protein>
    <submittedName>
        <fullName evidence="1">Uncharacterized protein</fullName>
    </submittedName>
</protein>
<organism evidence="1 2">
    <name type="scientific">Zancudomyces culisetae</name>
    <name type="common">Gut fungus</name>
    <name type="synonym">Smittium culisetae</name>
    <dbReference type="NCBI Taxonomy" id="1213189"/>
    <lineage>
        <taxon>Eukaryota</taxon>
        <taxon>Fungi</taxon>
        <taxon>Fungi incertae sedis</taxon>
        <taxon>Zoopagomycota</taxon>
        <taxon>Kickxellomycotina</taxon>
        <taxon>Harpellomycetes</taxon>
        <taxon>Harpellales</taxon>
        <taxon>Legeriomycetaceae</taxon>
        <taxon>Zancudomyces</taxon>
    </lineage>
</organism>
<proteinExistence type="predicted"/>
<comment type="caution">
    <text evidence="1">The sequence shown here is derived from an EMBL/GenBank/DDBJ whole genome shotgun (WGS) entry which is preliminary data.</text>
</comment>
<dbReference type="Proteomes" id="UP000188320">
    <property type="component" value="Unassembled WGS sequence"/>
</dbReference>
<accession>A0A1R1PV21</accession>
<dbReference type="AlphaFoldDB" id="A0A1R1PV21"/>
<name>A0A1R1PV21_ZANCU</name>
<evidence type="ECO:0000313" key="1">
    <source>
        <dbReference type="EMBL" id="OMH84769.1"/>
    </source>
</evidence>
<reference evidence="2" key="1">
    <citation type="submission" date="2017-01" db="EMBL/GenBank/DDBJ databases">
        <authorList>
            <person name="Wang Y."/>
            <person name="White M."/>
            <person name="Kvist S."/>
            <person name="Moncalvo J.-M."/>
        </authorList>
    </citation>
    <scope>NUCLEOTIDE SEQUENCE [LARGE SCALE GENOMIC DNA]</scope>
    <source>
        <strain evidence="2">COL-18-3</strain>
    </source>
</reference>
<evidence type="ECO:0000313" key="2">
    <source>
        <dbReference type="Proteomes" id="UP000188320"/>
    </source>
</evidence>